<dbReference type="AlphaFoldDB" id="A0A840TVF2"/>
<accession>A0A840TVF2</accession>
<evidence type="ECO:0000313" key="1">
    <source>
        <dbReference type="EMBL" id="MBB5285562.1"/>
    </source>
</evidence>
<sequence>MKNVRQILVFCFVGTALGMLSCQDHNIEDPDPEAPAVDSAQVIASLTAPGRYWCLEQITRTVGDVTEDISEDSVLFTRLQVWYAHANAYQFLDWAGNRTLFESPQESVIIKSSTYDYSDGVSGNRPYGTAELIIREAFIYVGPFHGKWDWDKTKQTVSVQLPTGPILFWKADKGYLDRDMLPKYKSLEEAQDASKPERIRIILEEQNEGSNKVTYAYTLRAAWIIQREEGTPRELSKYIVLY</sequence>
<keyword evidence="2" id="KW-1185">Reference proteome</keyword>
<dbReference type="Proteomes" id="UP000557307">
    <property type="component" value="Unassembled WGS sequence"/>
</dbReference>
<dbReference type="PROSITE" id="PS51257">
    <property type="entry name" value="PROKAR_LIPOPROTEIN"/>
    <property type="match status" value="1"/>
</dbReference>
<organism evidence="1 2">
    <name type="scientific">Rhabdobacter roseus</name>
    <dbReference type="NCBI Taxonomy" id="1655419"/>
    <lineage>
        <taxon>Bacteria</taxon>
        <taxon>Pseudomonadati</taxon>
        <taxon>Bacteroidota</taxon>
        <taxon>Cytophagia</taxon>
        <taxon>Cytophagales</taxon>
        <taxon>Cytophagaceae</taxon>
        <taxon>Rhabdobacter</taxon>
    </lineage>
</organism>
<evidence type="ECO:0000313" key="2">
    <source>
        <dbReference type="Proteomes" id="UP000557307"/>
    </source>
</evidence>
<name>A0A840TVF2_9BACT</name>
<gene>
    <name evidence="1" type="ORF">HNQ92_003722</name>
</gene>
<proteinExistence type="predicted"/>
<dbReference type="RefSeq" id="WP_184175859.1">
    <property type="nucleotide sequence ID" value="NZ_JACHGF010000006.1"/>
</dbReference>
<dbReference type="EMBL" id="JACHGF010000006">
    <property type="protein sequence ID" value="MBB5285562.1"/>
    <property type="molecule type" value="Genomic_DNA"/>
</dbReference>
<comment type="caution">
    <text evidence="1">The sequence shown here is derived from an EMBL/GenBank/DDBJ whole genome shotgun (WGS) entry which is preliminary data.</text>
</comment>
<reference evidence="1 2" key="1">
    <citation type="submission" date="2020-08" db="EMBL/GenBank/DDBJ databases">
        <title>Genomic Encyclopedia of Type Strains, Phase IV (KMG-IV): sequencing the most valuable type-strain genomes for metagenomic binning, comparative biology and taxonomic classification.</title>
        <authorList>
            <person name="Goeker M."/>
        </authorList>
    </citation>
    <scope>NUCLEOTIDE SEQUENCE [LARGE SCALE GENOMIC DNA]</scope>
    <source>
        <strain evidence="1 2">DSM 105074</strain>
    </source>
</reference>
<protein>
    <submittedName>
        <fullName evidence="1">Uncharacterized protein</fullName>
    </submittedName>
</protein>